<dbReference type="RefSeq" id="WP_115302926.1">
    <property type="nucleotide sequence ID" value="NZ_CAAAHO010000007.1"/>
</dbReference>
<dbReference type="OrthoDB" id="6852685at2"/>
<sequence length="364" mass="42986">MKSYKCLDFLEKKGIDFIYTPFDQGATTNILDPDWKGSCNALSHEWMLRKMFVADMREPATYEITEPHLPHPVIIGDNEASPEKIHKDLKKFYKYASTEQYLIDKHVPSLEAKADKLLNYIESQQFHSGIIEANIYIKDKNRGGLPQNFGHAVSFVKRGNAISWFDPNYGEITFSNFKDFRVWFKQEVKEGALNYLFSMADHEHEQTYQTLADVFPQPKFTDEQKQIDNPLVQKIIARREKEQEIRSQIKDFFIYDYTIKTYSSPRYITEKEASRSCMEAFQAEHRRLFTKDKDGFFSKWYKTELKNDWELSDYLKHAKENNNRSREAFVNLNWMNKDGTLTENAPEEILEAYFSMDDPLQLKQ</sequence>
<dbReference type="GO" id="GO:0006508">
    <property type="term" value="P:proteolysis"/>
    <property type="evidence" value="ECO:0007669"/>
    <property type="project" value="UniProtKB-KW"/>
</dbReference>
<feature type="domain" description="Peptidase C58 YopT-type" evidence="4">
    <location>
        <begin position="149"/>
        <end position="188"/>
    </location>
</feature>
<name>A0A378I221_9GAMM</name>
<dbReference type="InterPro" id="IPR006473">
    <property type="entry name" value="Peptidase_C58_Yopt"/>
</dbReference>
<dbReference type="EMBL" id="UGNV01000001">
    <property type="protein sequence ID" value="STX29237.1"/>
    <property type="molecule type" value="Genomic_DNA"/>
</dbReference>
<dbReference type="GO" id="GO:0004197">
    <property type="term" value="F:cysteine-type endopeptidase activity"/>
    <property type="evidence" value="ECO:0007669"/>
    <property type="project" value="InterPro"/>
</dbReference>
<organism evidence="5 6">
    <name type="scientific">Legionella beliardensis</name>
    <dbReference type="NCBI Taxonomy" id="91822"/>
    <lineage>
        <taxon>Bacteria</taxon>
        <taxon>Pseudomonadati</taxon>
        <taxon>Pseudomonadota</taxon>
        <taxon>Gammaproteobacteria</taxon>
        <taxon>Legionellales</taxon>
        <taxon>Legionellaceae</taxon>
        <taxon>Legionella</taxon>
    </lineage>
</organism>
<dbReference type="Proteomes" id="UP000254968">
    <property type="component" value="Unassembled WGS sequence"/>
</dbReference>
<dbReference type="InterPro" id="IPR038765">
    <property type="entry name" value="Papain-like_cys_pep_sf"/>
</dbReference>
<evidence type="ECO:0000256" key="3">
    <source>
        <dbReference type="ARBA" id="ARBA00022807"/>
    </source>
</evidence>
<keyword evidence="2" id="KW-0378">Hydrolase</keyword>
<keyword evidence="1 5" id="KW-0645">Protease</keyword>
<evidence type="ECO:0000259" key="4">
    <source>
        <dbReference type="Pfam" id="PF03543"/>
    </source>
</evidence>
<keyword evidence="6" id="KW-1185">Reference proteome</keyword>
<protein>
    <submittedName>
        <fullName evidence="5">Cysteine protease domain, YopT-type</fullName>
    </submittedName>
</protein>
<dbReference type="Gene3D" id="3.90.70.20">
    <property type="match status" value="1"/>
</dbReference>
<dbReference type="AlphaFoldDB" id="A0A378I221"/>
<dbReference type="Pfam" id="PF03543">
    <property type="entry name" value="Peptidase_C58"/>
    <property type="match status" value="1"/>
</dbReference>
<evidence type="ECO:0000256" key="2">
    <source>
        <dbReference type="ARBA" id="ARBA00022801"/>
    </source>
</evidence>
<evidence type="ECO:0000313" key="6">
    <source>
        <dbReference type="Proteomes" id="UP000254968"/>
    </source>
</evidence>
<reference evidence="5 6" key="1">
    <citation type="submission" date="2018-06" db="EMBL/GenBank/DDBJ databases">
        <authorList>
            <consortium name="Pathogen Informatics"/>
            <person name="Doyle S."/>
        </authorList>
    </citation>
    <scope>NUCLEOTIDE SEQUENCE [LARGE SCALE GENOMIC DNA]</scope>
    <source>
        <strain evidence="5 6">NCTC13315</strain>
    </source>
</reference>
<evidence type="ECO:0000313" key="5">
    <source>
        <dbReference type="EMBL" id="STX29237.1"/>
    </source>
</evidence>
<evidence type="ECO:0000256" key="1">
    <source>
        <dbReference type="ARBA" id="ARBA00022670"/>
    </source>
</evidence>
<gene>
    <name evidence="5" type="ORF">NCTC13315_01775</name>
</gene>
<accession>A0A378I221</accession>
<keyword evidence="3" id="KW-0788">Thiol protease</keyword>
<dbReference type="SUPFAM" id="SSF54001">
    <property type="entry name" value="Cysteine proteinases"/>
    <property type="match status" value="1"/>
</dbReference>
<proteinExistence type="predicted"/>